<name>A0A1C9EG66_ATV</name>
<organism evidence="2">
    <name type="scientific">Acidianus two-tailed phage variant 1</name>
    <dbReference type="NCBI Taxonomy" id="1898550"/>
    <lineage>
        <taxon>Viruses</taxon>
        <taxon>Viruses incertae sedis</taxon>
        <taxon>Bicaudaviridae</taxon>
        <taxon>Bicaudavirus</taxon>
        <taxon>Acidianus two-tailed virus</taxon>
    </lineage>
</organism>
<reference evidence="2" key="1">
    <citation type="submission" date="2016-07" db="EMBL/GenBank/DDBJ databases">
        <authorList>
            <person name="Vestergaard G."/>
            <person name="Garrett R.A."/>
        </authorList>
    </citation>
    <scope>NUCLEOTIDE SEQUENCE [LARGE SCALE GENOMIC DNA]</scope>
    <source>
        <strain evidence="2">ATV.v1</strain>
    </source>
</reference>
<accession>A0A1C9EG66</accession>
<evidence type="ECO:0000256" key="1">
    <source>
        <dbReference type="SAM" id="Phobius"/>
    </source>
</evidence>
<keyword evidence="1" id="KW-1133">Transmembrane helix</keyword>
<keyword evidence="1" id="KW-0472">Membrane</keyword>
<sequence length="121" mass="12840">MLMGLAPSLATLAIALVFLGISLIFLVPAMVQGLYSIVSGVFSVASSVSNETGCPQSTEVVQLSNQTASISVPSQYAGIYTLYLSFISFVGSIFTDPIALIMLILVSLIITLFAFYYKNQG</sequence>
<keyword evidence="1" id="KW-0812">Transmembrane</keyword>
<dbReference type="EMBL" id="KX607102">
    <property type="protein sequence ID" value="AON96491.1"/>
    <property type="molecule type" value="Genomic_DNA"/>
</dbReference>
<proteinExistence type="predicted"/>
<protein>
    <submittedName>
        <fullName evidence="2">Uncharacterized protein</fullName>
    </submittedName>
</protein>
<feature type="transmembrane region" description="Helical" evidence="1">
    <location>
        <begin position="98"/>
        <end position="117"/>
    </location>
</feature>
<evidence type="ECO:0000313" key="2">
    <source>
        <dbReference type="EMBL" id="AON96491.1"/>
    </source>
</evidence>
<dbReference type="Proteomes" id="UP000225139">
    <property type="component" value="Segment"/>
</dbReference>